<protein>
    <submittedName>
        <fullName evidence="2">Uncharacterized protein</fullName>
    </submittedName>
</protein>
<dbReference type="RefSeq" id="WP_074611432.1">
    <property type="nucleotide sequence ID" value="NZ_FNGY01000009.1"/>
</dbReference>
<feature type="transmembrane region" description="Helical" evidence="1">
    <location>
        <begin position="41"/>
        <end position="61"/>
    </location>
</feature>
<evidence type="ECO:0000313" key="3">
    <source>
        <dbReference type="Proteomes" id="UP000183200"/>
    </source>
</evidence>
<name>A0A1H0E676_9SPHI</name>
<keyword evidence="3" id="KW-1185">Reference proteome</keyword>
<evidence type="ECO:0000256" key="1">
    <source>
        <dbReference type="SAM" id="Phobius"/>
    </source>
</evidence>
<feature type="transmembrane region" description="Helical" evidence="1">
    <location>
        <begin position="7"/>
        <end position="29"/>
    </location>
</feature>
<accession>A0A1H0E676</accession>
<evidence type="ECO:0000313" key="2">
    <source>
        <dbReference type="EMBL" id="SDN77768.1"/>
    </source>
</evidence>
<dbReference type="EMBL" id="FNGY01000009">
    <property type="protein sequence ID" value="SDN77768.1"/>
    <property type="molecule type" value="Genomic_DNA"/>
</dbReference>
<dbReference type="Proteomes" id="UP000183200">
    <property type="component" value="Unassembled WGS sequence"/>
</dbReference>
<feature type="transmembrane region" description="Helical" evidence="1">
    <location>
        <begin position="68"/>
        <end position="88"/>
    </location>
</feature>
<reference evidence="3" key="1">
    <citation type="submission" date="2016-10" db="EMBL/GenBank/DDBJ databases">
        <authorList>
            <person name="Varghese N."/>
            <person name="Submissions S."/>
        </authorList>
    </citation>
    <scope>NUCLEOTIDE SEQUENCE [LARGE SCALE GENOMIC DNA]</scope>
    <source>
        <strain evidence="3">DSM 19110</strain>
    </source>
</reference>
<dbReference type="OrthoDB" id="9849370at2"/>
<dbReference type="AlphaFoldDB" id="A0A1H0E676"/>
<organism evidence="2 3">
    <name type="scientific">Pedobacter steynii</name>
    <dbReference type="NCBI Taxonomy" id="430522"/>
    <lineage>
        <taxon>Bacteria</taxon>
        <taxon>Pseudomonadati</taxon>
        <taxon>Bacteroidota</taxon>
        <taxon>Sphingobacteriia</taxon>
        <taxon>Sphingobacteriales</taxon>
        <taxon>Sphingobacteriaceae</taxon>
        <taxon>Pedobacter</taxon>
    </lineage>
</organism>
<proteinExistence type="predicted"/>
<keyword evidence="1" id="KW-0472">Membrane</keyword>
<sequence>MFSDKRILLAAILSSIYFVILFTGVPGMLNSNLVNGVLELFTIPMIVLQGSILASVCYRLIRKKSINSLQTIVSGVLSLGVILSFFFIS</sequence>
<keyword evidence="1" id="KW-0812">Transmembrane</keyword>
<gene>
    <name evidence="2" type="ORF">SAMN05421820_109197</name>
</gene>
<keyword evidence="1" id="KW-1133">Transmembrane helix</keyword>